<dbReference type="CDD" id="cd18577">
    <property type="entry name" value="ABC_6TM_Pgp_ABCB1_D1_like"/>
    <property type="match status" value="1"/>
</dbReference>
<dbReference type="InterPro" id="IPR039421">
    <property type="entry name" value="Type_1_exporter"/>
</dbReference>
<feature type="region of interest" description="Disordered" evidence="8">
    <location>
        <begin position="999"/>
        <end position="1028"/>
    </location>
</feature>
<dbReference type="SUPFAM" id="SSF52540">
    <property type="entry name" value="P-loop containing nucleoside triphosphate hydrolases"/>
    <property type="match status" value="2"/>
</dbReference>
<dbReference type="PROSITE" id="PS50929">
    <property type="entry name" value="ABC_TM1F"/>
    <property type="match status" value="2"/>
</dbReference>
<feature type="transmembrane region" description="Helical" evidence="9">
    <location>
        <begin position="1065"/>
        <end position="1088"/>
    </location>
</feature>
<dbReference type="InterPro" id="IPR027417">
    <property type="entry name" value="P-loop_NTPase"/>
</dbReference>
<feature type="transmembrane region" description="Helical" evidence="9">
    <location>
        <begin position="522"/>
        <end position="541"/>
    </location>
</feature>
<feature type="region of interest" description="Disordered" evidence="8">
    <location>
        <begin position="329"/>
        <end position="369"/>
    </location>
</feature>
<feature type="compositionally biased region" description="Acidic residues" evidence="8">
    <location>
        <begin position="85"/>
        <end position="94"/>
    </location>
</feature>
<keyword evidence="5" id="KW-0067">ATP-binding</keyword>
<organism evidence="12 13">
    <name type="scientific">Porites evermanni</name>
    <dbReference type="NCBI Taxonomy" id="104178"/>
    <lineage>
        <taxon>Eukaryota</taxon>
        <taxon>Metazoa</taxon>
        <taxon>Cnidaria</taxon>
        <taxon>Anthozoa</taxon>
        <taxon>Hexacorallia</taxon>
        <taxon>Scleractinia</taxon>
        <taxon>Fungiina</taxon>
        <taxon>Poritidae</taxon>
        <taxon>Porites</taxon>
    </lineage>
</organism>
<evidence type="ECO:0000256" key="3">
    <source>
        <dbReference type="ARBA" id="ARBA00022692"/>
    </source>
</evidence>
<feature type="domain" description="ABC transporter" evidence="10">
    <location>
        <begin position="1836"/>
        <end position="2071"/>
    </location>
</feature>
<keyword evidence="7 9" id="KW-0472">Membrane</keyword>
<evidence type="ECO:0000259" key="11">
    <source>
        <dbReference type="PROSITE" id="PS50929"/>
    </source>
</evidence>
<dbReference type="SUPFAM" id="SSF90123">
    <property type="entry name" value="ABC transporter transmembrane region"/>
    <property type="match status" value="2"/>
</dbReference>
<reference evidence="12 13" key="1">
    <citation type="submission" date="2022-05" db="EMBL/GenBank/DDBJ databases">
        <authorList>
            <consortium name="Genoscope - CEA"/>
            <person name="William W."/>
        </authorList>
    </citation>
    <scope>NUCLEOTIDE SEQUENCE [LARGE SCALE GENOMIC DNA]</scope>
</reference>
<evidence type="ECO:0000256" key="9">
    <source>
        <dbReference type="SAM" id="Phobius"/>
    </source>
</evidence>
<evidence type="ECO:0000256" key="5">
    <source>
        <dbReference type="ARBA" id="ARBA00022840"/>
    </source>
</evidence>
<evidence type="ECO:0000256" key="2">
    <source>
        <dbReference type="ARBA" id="ARBA00007577"/>
    </source>
</evidence>
<evidence type="ECO:0000313" key="12">
    <source>
        <dbReference type="EMBL" id="CAH3030636.1"/>
    </source>
</evidence>
<dbReference type="InterPro" id="IPR036640">
    <property type="entry name" value="ABC1_TM_sf"/>
</dbReference>
<dbReference type="PROSITE" id="PS50893">
    <property type="entry name" value="ABC_TRANSPORTER_2"/>
    <property type="match status" value="2"/>
</dbReference>
<comment type="subcellular location">
    <subcellularLocation>
        <location evidence="1">Membrane</location>
        <topology evidence="1">Multi-pass membrane protein</topology>
    </subcellularLocation>
</comment>
<comment type="similarity">
    <text evidence="2">Belongs to the ABC transporter superfamily. ABCB family. Multidrug resistance exporter (TC 3.A.1.201) subfamily.</text>
</comment>
<dbReference type="SMART" id="SM00382">
    <property type="entry name" value="AAA"/>
    <property type="match status" value="1"/>
</dbReference>
<sequence length="2077" mass="222032">MDADNNDENVDFSAKFDSVVREPADQVNKISDMGEPLTPPLSKHDPSGVEVTVDMSTPQRDTHALPTKLFLRERIERGEVLSIDEEKEDGEECEVPQKGHKESRQNKLFNTALPVQTTSDQTAEVGTTVAACAEENCRDRDKFCDCLRSLKDLASPEVLRDLSSEEIFEAHQNLTEFVSDVISRVLMICGSLMAVVNGLIPSLGAMIYGNLTDELVIRKNCNCTLNESVATIMLTHLINLEMIEPKVGEIDVMNAKSIEVLLNETINRVVVVGLNGQQLVYKTFEKVASVRMTGTALLGGVSAGIDVRGTHVEIGRLAEKRFVEAETDISENKPVRNGTGSQVSVQVRRREERKSNRSRKEIGTYDGLSPIRKRSSSKAADAGIAIGKAQSISSEIPPTPKAVILPPTCNISYTLRNITENCRLFETKVEENMRQYALYYVYAAIATLLFAYGQTVLWNIASERGVKALSENFTDSVLDKDPGFYDTKIHEGVVNLEDITDPRDVISQKDLDALSGGLGGEIAYMIQSVSNVMSGFLVSFIENWKITLVMMASAPVLGIVQGVADKVKFNSDFRNIISLWEWIIKGIISLRQVQNFVMKQKDELMHRAKGMAKKSLGSIKTVASYAGEKMEKTRYSGKLEATAQLNKLKSLVLAIQKGLSTVLAFGFLGLGFWYSSTLLPGGSVTPGALMTIFMAIISGVMQMAGTGEQLEDIGDARSAISSLLGIPTSADDDPFDQAVSQLDTVLGKLDVFNVYFHYPSRPEYQLLKSINFTVEEGQTVALLGDKGCGKSALMKLLQRVYDPQNGRVKLDGQDIRFLDRRWLRRQIGIVHKKPEFFNTSIADNIAYGTADSTLKEIVRAAKDTGAHEFIMDLPKGYATILNDDGSPLTSFQKHLLALARAIIRKPRILLWEEDLSVMDISALNVLTKYLDQARHGRTTVVSTSHVSVAHIADVIIVLHNGEIIEQGTPKELLMSGGAFRYLATLQHFESQSVHLEKLQKSEQVSETKSPVQNGKEIPELSSKEQWEETSHQVKGFTSKLRQMIQDRLNEGQAAYKMIWMQLKDLPLLLAGALGAAITGMVAPGLSFLFGEIQKFMNDPLRVAKEGPFWASMFVVFGLFIGFGGTIEKFMLTYATEKLRSRLQKMAFDTTINKNSVPQIPGVADISYSLSAAGQQFPSVSQTPGMGLPGRLGMPSADGVFSQVPSSEMTGSPSLGTFQGLTDMPTGISSVQGLTGLSSGILPSQGLASATGTPNGIFSSQGFVGLSGLPTETTLIQGLAGISGISQAIPSVQNLLRIPGFPAGILPGTGAVLTEAVGAGLGAMVSGMAESGLGALAPGAVGGVTGAVFSEIAGGGLGAMVPDAVTSGLGAAVSGKTDSGFGAMIAGVESGVTGALLPEVAGGGLGTKLPVMAESGLGAMMPGVISGGTGILSPEAVRGALGAMVPGSVTGVVGALVCGKAESSLGGMIPGAVSGVTGAVSTEAVGGGFGAMMPGKSENELGAMVPGAVGGVTGAVLSEAVEGGLGTMIPGAVTGGLGAIVSGKAEGLVGAVIHGTEGRGVGSVIPVAVSVDIGAIAPGAMSRGTGALLSQTVGGGLGAIMPGVVNAVPGSMLLADPQKQADHLMEQVEKDVEAALQNSIGKYLGTKVQETISSVSTLGMALYNGWKMTLVVLAGLPIIGVANRIQHNEIDVTVEPEGVEALMKTSFKKLETISALGVENKFAKKYKDAIFEQYKRTLKKIIASGFAFALGQAMVFFIYAGALRFGCYLITIGDMTPIQVLGVLMTVLFGSYATSSSRAPTHASENNEDSLNRLLDDQATEVKDLVGDKLNDVKGSLDFKNVEFPDPLVQGKPLLSQLNAKMSEGQTLALVPLDNETLNPLELLVERFFEPTRGALFLDGTDIRGLDLSWLRAQYAVVSHRCFLPQYSIAENISYGNEKRACAVTRREIEDAAYSAYAHEFIRELPKGYDTVPDEDQISLNESQKMRIVIARAIIRGPPIIVLDELEEESQAVNDATHILCRNRTCLILTRHRQTIEAADHIALMYRGRVIEQGTLEELQNQGRLYHLLTSLQDVDED</sequence>
<evidence type="ECO:0000313" key="13">
    <source>
        <dbReference type="Proteomes" id="UP001159427"/>
    </source>
</evidence>
<feature type="transmembrane region" description="Helical" evidence="9">
    <location>
        <begin position="437"/>
        <end position="461"/>
    </location>
</feature>
<dbReference type="InterPro" id="IPR003593">
    <property type="entry name" value="AAA+_ATPase"/>
</dbReference>
<dbReference type="InterPro" id="IPR003439">
    <property type="entry name" value="ABC_transporter-like_ATP-bd"/>
</dbReference>
<evidence type="ECO:0000256" key="7">
    <source>
        <dbReference type="ARBA" id="ARBA00023136"/>
    </source>
</evidence>
<feature type="compositionally biased region" description="Basic and acidic residues" evidence="8">
    <location>
        <begin position="348"/>
        <end position="363"/>
    </location>
</feature>
<feature type="region of interest" description="Disordered" evidence="8">
    <location>
        <begin position="30"/>
        <end position="53"/>
    </location>
</feature>
<dbReference type="PANTHER" id="PTHR43394:SF27">
    <property type="entry name" value="ATP-DEPENDENT TRANSLOCASE ABCB1-LIKE"/>
    <property type="match status" value="1"/>
</dbReference>
<dbReference type="InterPro" id="IPR011527">
    <property type="entry name" value="ABC1_TM_dom"/>
</dbReference>
<dbReference type="Proteomes" id="UP001159427">
    <property type="component" value="Unassembled WGS sequence"/>
</dbReference>
<keyword evidence="13" id="KW-1185">Reference proteome</keyword>
<feature type="transmembrane region" description="Helical" evidence="9">
    <location>
        <begin position="651"/>
        <end position="674"/>
    </location>
</feature>
<feature type="region of interest" description="Disordered" evidence="8">
    <location>
        <begin position="85"/>
        <end position="104"/>
    </location>
</feature>
<evidence type="ECO:0000256" key="8">
    <source>
        <dbReference type="SAM" id="MobiDB-lite"/>
    </source>
</evidence>
<feature type="transmembrane region" description="Helical" evidence="9">
    <location>
        <begin position="686"/>
        <end position="704"/>
    </location>
</feature>
<keyword evidence="4" id="KW-0547">Nucleotide-binding</keyword>
<feature type="transmembrane region" description="Helical" evidence="9">
    <location>
        <begin position="1740"/>
        <end position="1761"/>
    </location>
</feature>
<feature type="transmembrane region" description="Helical" evidence="9">
    <location>
        <begin position="1108"/>
        <end position="1131"/>
    </location>
</feature>
<dbReference type="Pfam" id="PF00005">
    <property type="entry name" value="ABC_tran"/>
    <property type="match status" value="2"/>
</dbReference>
<evidence type="ECO:0000256" key="1">
    <source>
        <dbReference type="ARBA" id="ARBA00004141"/>
    </source>
</evidence>
<proteinExistence type="inferred from homology"/>
<dbReference type="Gene3D" id="1.20.1560.10">
    <property type="entry name" value="ABC transporter type 1, transmembrane domain"/>
    <property type="match status" value="3"/>
</dbReference>
<evidence type="ECO:0000256" key="4">
    <source>
        <dbReference type="ARBA" id="ARBA00022741"/>
    </source>
</evidence>
<dbReference type="Gene3D" id="3.40.50.300">
    <property type="entry name" value="P-loop containing nucleotide triphosphate hydrolases"/>
    <property type="match status" value="2"/>
</dbReference>
<feature type="domain" description="ABC transporter" evidence="10">
    <location>
        <begin position="749"/>
        <end position="985"/>
    </location>
</feature>
<keyword evidence="6 9" id="KW-1133">Transmembrane helix</keyword>
<accession>A0ABN8MLQ0</accession>
<dbReference type="Pfam" id="PF00664">
    <property type="entry name" value="ABC_membrane"/>
    <property type="match status" value="3"/>
</dbReference>
<dbReference type="EMBL" id="CALNXI010000645">
    <property type="protein sequence ID" value="CAH3030636.1"/>
    <property type="molecule type" value="Genomic_DNA"/>
</dbReference>
<dbReference type="PANTHER" id="PTHR43394">
    <property type="entry name" value="ATP-DEPENDENT PERMEASE MDL1, MITOCHONDRIAL"/>
    <property type="match status" value="1"/>
</dbReference>
<feature type="compositionally biased region" description="Basic and acidic residues" evidence="8">
    <location>
        <begin position="95"/>
        <end position="104"/>
    </location>
</feature>
<gene>
    <name evidence="12" type="ORF">PEVE_00038280</name>
</gene>
<evidence type="ECO:0000256" key="6">
    <source>
        <dbReference type="ARBA" id="ARBA00022989"/>
    </source>
</evidence>
<comment type="caution">
    <text evidence="12">The sequence shown here is derived from an EMBL/GenBank/DDBJ whole genome shotgun (WGS) entry which is preliminary data.</text>
</comment>
<name>A0ABN8MLQ0_9CNID</name>
<feature type="domain" description="ABC transmembrane type-1" evidence="11">
    <location>
        <begin position="1634"/>
        <end position="1790"/>
    </location>
</feature>
<feature type="compositionally biased region" description="Basic and acidic residues" evidence="8">
    <location>
        <begin position="1016"/>
        <end position="1028"/>
    </location>
</feature>
<feature type="domain" description="ABC transmembrane type-1" evidence="11">
    <location>
        <begin position="436"/>
        <end position="715"/>
    </location>
</feature>
<protein>
    <submittedName>
        <fullName evidence="12">Uncharacterized protein</fullName>
    </submittedName>
</protein>
<evidence type="ECO:0000259" key="10">
    <source>
        <dbReference type="PROSITE" id="PS50893"/>
    </source>
</evidence>
<keyword evidence="3 9" id="KW-0812">Transmembrane</keyword>